<reference evidence="2" key="1">
    <citation type="submission" date="2019-11" db="EMBL/GenBank/DDBJ databases">
        <title>Acidithiobacillus ferrianus sp. nov.: a facultatively anaerobic and extremely acidophilic chemolithoautotroph.</title>
        <authorList>
            <person name="Norris P.R."/>
            <person name="Falagan C."/>
            <person name="Moya-Beltran A."/>
            <person name="Castro M."/>
            <person name="Quatrini R."/>
            <person name="Johnson D.B."/>
        </authorList>
    </citation>
    <scope>NUCLEOTIDE SEQUENCE [LARGE SCALE GENOMIC DNA]</scope>
    <source>
        <strain evidence="2">MG</strain>
    </source>
</reference>
<dbReference type="PROSITE" id="PS51257">
    <property type="entry name" value="PROKAR_LIPOPROTEIN"/>
    <property type="match status" value="1"/>
</dbReference>
<dbReference type="EMBL" id="WNJL01000035">
    <property type="protein sequence ID" value="NDU42873.1"/>
    <property type="molecule type" value="Genomic_DNA"/>
</dbReference>
<dbReference type="RefSeq" id="WP_163098110.1">
    <property type="nucleotide sequence ID" value="NZ_CP127523.1"/>
</dbReference>
<dbReference type="InterPro" id="IPR005586">
    <property type="entry name" value="ABC_trans_aux"/>
</dbReference>
<organism evidence="2">
    <name type="scientific">Acidithiobacillus ferrianus</name>
    <dbReference type="NCBI Taxonomy" id="2678518"/>
    <lineage>
        <taxon>Bacteria</taxon>
        <taxon>Pseudomonadati</taxon>
        <taxon>Pseudomonadota</taxon>
        <taxon>Acidithiobacillia</taxon>
        <taxon>Acidithiobacillales</taxon>
        <taxon>Acidithiobacillaceae</taxon>
        <taxon>Acidithiobacillus</taxon>
    </lineage>
</organism>
<gene>
    <name evidence="2" type="ORF">GL267_09565</name>
</gene>
<feature type="domain" description="ABC-type transport auxiliary lipoprotein component" evidence="1">
    <location>
        <begin position="54"/>
        <end position="205"/>
    </location>
</feature>
<protein>
    <recommendedName>
        <fullName evidence="1">ABC-type transport auxiliary lipoprotein component domain-containing protein</fullName>
    </recommendedName>
</protein>
<sequence length="220" mass="23285">MRSQGFSSFPVRRGMVLAGIVALLATGCATSTPWQAPYGIAPPHSAPLARGAGAMKALPVLRLDRVGAARWLKADAYQYHLLYQDPRRLLAYRDARWIGTPPQMIANRLQQQLEDSGRWRAVLVGQSRGSATWLLQVRLTDFVVNFSGPGTGKALVAGTATLVRAADDRVAAQHRFRFTAPLPGASAQGGATAMAGASARFVAAVSGWAARVAALNPPGA</sequence>
<evidence type="ECO:0000259" key="1">
    <source>
        <dbReference type="Pfam" id="PF03886"/>
    </source>
</evidence>
<dbReference type="Pfam" id="PF03886">
    <property type="entry name" value="ABC_trans_aux"/>
    <property type="match status" value="1"/>
</dbReference>
<proteinExistence type="predicted"/>
<dbReference type="SUPFAM" id="SSF159594">
    <property type="entry name" value="XCC0632-like"/>
    <property type="match status" value="1"/>
</dbReference>
<comment type="caution">
    <text evidence="2">The sequence shown here is derived from an EMBL/GenBank/DDBJ whole genome shotgun (WGS) entry which is preliminary data.</text>
</comment>
<evidence type="ECO:0000313" key="2">
    <source>
        <dbReference type="EMBL" id="NDU42873.1"/>
    </source>
</evidence>
<dbReference type="Gene3D" id="3.40.50.10610">
    <property type="entry name" value="ABC-type transport auxiliary lipoprotein component"/>
    <property type="match status" value="1"/>
</dbReference>
<dbReference type="AlphaFoldDB" id="A0A845U7N1"/>
<accession>A0A845U7N1</accession>
<name>A0A845U7N1_9PROT</name>